<name>A0A4R1QIJ9_9BACL</name>
<keyword evidence="1" id="KW-0812">Transmembrane</keyword>
<evidence type="ECO:0000313" key="3">
    <source>
        <dbReference type="Proteomes" id="UP000295658"/>
    </source>
</evidence>
<dbReference type="Pfam" id="PF09991">
    <property type="entry name" value="DUF2232"/>
    <property type="match status" value="1"/>
</dbReference>
<keyword evidence="3" id="KW-1185">Reference proteome</keyword>
<organism evidence="2 3">
    <name type="scientific">Thermolongibacillus altinsuensis</name>
    <dbReference type="NCBI Taxonomy" id="575256"/>
    <lineage>
        <taxon>Bacteria</taxon>
        <taxon>Bacillati</taxon>
        <taxon>Bacillota</taxon>
        <taxon>Bacilli</taxon>
        <taxon>Bacillales</taxon>
        <taxon>Anoxybacillaceae</taxon>
        <taxon>Thermolongibacillus</taxon>
    </lineage>
</organism>
<sequence>MKNTRILTEGAIQLAIFTVLLLISLYMPFIGIIATLFLSVPFIIFTIRHTYKNGLLLLLVSLIPSVWFGSIFSLPMAIMFGSSGVVMGHVWSKKQGRYILLLVGSLAFLINIVLLYIGSVLFFDFNFAEEIKVMMEEAFQNAQSIFSQVGQLPAEEVEENFQQALDLAIYLLPASLVLASVFLAWMTQLVTAPILKRLQIKIDDWPPFRDLMLPKSLLWYYLIVMILMFFPLEQGSFVHIALLNIFQILQLLMTIQGFSFIFYWAYQKKIAQKWAAAIVVLSLLFPFLLYLVRILGIIDLGFELRKRLKD</sequence>
<dbReference type="InterPro" id="IPR018710">
    <property type="entry name" value="DUF2232"/>
</dbReference>
<dbReference type="Proteomes" id="UP000295658">
    <property type="component" value="Unassembled WGS sequence"/>
</dbReference>
<feature type="transmembrane region" description="Helical" evidence="1">
    <location>
        <begin position="167"/>
        <end position="195"/>
    </location>
</feature>
<feature type="transmembrane region" description="Helical" evidence="1">
    <location>
        <begin position="65"/>
        <end position="86"/>
    </location>
</feature>
<feature type="transmembrane region" description="Helical" evidence="1">
    <location>
        <begin position="238"/>
        <end position="262"/>
    </location>
</feature>
<dbReference type="AlphaFoldDB" id="A0A4R1QIJ9"/>
<proteinExistence type="predicted"/>
<evidence type="ECO:0000313" key="2">
    <source>
        <dbReference type="EMBL" id="TCL52623.1"/>
    </source>
</evidence>
<reference evidence="2 3" key="1">
    <citation type="submission" date="2019-03" db="EMBL/GenBank/DDBJ databases">
        <title>Genomic Encyclopedia of Type Strains, Phase IV (KMG-IV): sequencing the most valuable type-strain genomes for metagenomic binning, comparative biology and taxonomic classification.</title>
        <authorList>
            <person name="Goeker M."/>
        </authorList>
    </citation>
    <scope>NUCLEOTIDE SEQUENCE [LARGE SCALE GENOMIC DNA]</scope>
    <source>
        <strain evidence="2 3">DSM 24979</strain>
    </source>
</reference>
<accession>A0A4R1QIJ9</accession>
<feature type="transmembrane region" description="Helical" evidence="1">
    <location>
        <begin position="98"/>
        <end position="123"/>
    </location>
</feature>
<protein>
    <submittedName>
        <fullName evidence="2">Uncharacterized protein YybS (DUF2232 family)</fullName>
    </submittedName>
</protein>
<keyword evidence="1" id="KW-1133">Transmembrane helix</keyword>
<dbReference type="PANTHER" id="PTHR41324:SF1">
    <property type="entry name" value="DUF2232 DOMAIN-CONTAINING PROTEIN"/>
    <property type="match status" value="1"/>
</dbReference>
<feature type="transmembrane region" description="Helical" evidence="1">
    <location>
        <begin position="274"/>
        <end position="298"/>
    </location>
</feature>
<dbReference type="OrthoDB" id="2987886at2"/>
<feature type="transmembrane region" description="Helical" evidence="1">
    <location>
        <begin position="216"/>
        <end position="232"/>
    </location>
</feature>
<dbReference type="PANTHER" id="PTHR41324">
    <property type="entry name" value="MEMBRANE PROTEIN-RELATED"/>
    <property type="match status" value="1"/>
</dbReference>
<gene>
    <name evidence="2" type="ORF">EDD69_10226</name>
</gene>
<comment type="caution">
    <text evidence="2">The sequence shown here is derived from an EMBL/GenBank/DDBJ whole genome shotgun (WGS) entry which is preliminary data.</text>
</comment>
<dbReference type="EMBL" id="SLUL01000002">
    <property type="protein sequence ID" value="TCL52623.1"/>
    <property type="molecule type" value="Genomic_DNA"/>
</dbReference>
<keyword evidence="1" id="KW-0472">Membrane</keyword>
<dbReference type="RefSeq" id="WP_132947249.1">
    <property type="nucleotide sequence ID" value="NZ_BSVG01000010.1"/>
</dbReference>
<evidence type="ECO:0000256" key="1">
    <source>
        <dbReference type="SAM" id="Phobius"/>
    </source>
</evidence>
<feature type="transmembrane region" description="Helical" evidence="1">
    <location>
        <begin position="12"/>
        <end position="45"/>
    </location>
</feature>